<dbReference type="AlphaFoldDB" id="A0A5C8PBK9"/>
<name>A0A5C8PBK9_9HYPH</name>
<dbReference type="InterPro" id="IPR011990">
    <property type="entry name" value="TPR-like_helical_dom_sf"/>
</dbReference>
<dbReference type="PROSITE" id="PS50005">
    <property type="entry name" value="TPR"/>
    <property type="match status" value="2"/>
</dbReference>
<accession>A0A5C8PBK9</accession>
<keyword evidence="3" id="KW-1185">Reference proteome</keyword>
<dbReference type="Proteomes" id="UP000321638">
    <property type="component" value="Unassembled WGS sequence"/>
</dbReference>
<dbReference type="SUPFAM" id="SSF48452">
    <property type="entry name" value="TPR-like"/>
    <property type="match status" value="1"/>
</dbReference>
<proteinExistence type="predicted"/>
<dbReference type="Gene3D" id="1.25.40.10">
    <property type="entry name" value="Tetratricopeptide repeat domain"/>
    <property type="match status" value="2"/>
</dbReference>
<protein>
    <submittedName>
        <fullName evidence="2">Tetratricopeptide repeat protein</fullName>
    </submittedName>
</protein>
<reference evidence="2 3" key="1">
    <citation type="submission" date="2019-06" db="EMBL/GenBank/DDBJ databases">
        <title>New taxonomy in bacterial strain CC-CFT640, isolated from vineyard.</title>
        <authorList>
            <person name="Lin S.-Y."/>
            <person name="Tsai C.-F."/>
            <person name="Young C.-C."/>
        </authorList>
    </citation>
    <scope>NUCLEOTIDE SEQUENCE [LARGE SCALE GENOMIC DNA]</scope>
    <source>
        <strain evidence="2 3">CC-CFT640</strain>
    </source>
</reference>
<feature type="repeat" description="TPR" evidence="1">
    <location>
        <begin position="158"/>
        <end position="191"/>
    </location>
</feature>
<dbReference type="PANTHER" id="PTHR45588">
    <property type="entry name" value="TPR DOMAIN-CONTAINING PROTEIN"/>
    <property type="match status" value="1"/>
</dbReference>
<dbReference type="Pfam" id="PF14559">
    <property type="entry name" value="TPR_19"/>
    <property type="match status" value="1"/>
</dbReference>
<evidence type="ECO:0000313" key="2">
    <source>
        <dbReference type="EMBL" id="TXL70637.1"/>
    </source>
</evidence>
<evidence type="ECO:0000256" key="1">
    <source>
        <dbReference type="PROSITE-ProRule" id="PRU00339"/>
    </source>
</evidence>
<keyword evidence="1" id="KW-0802">TPR repeat</keyword>
<dbReference type="SMART" id="SM00028">
    <property type="entry name" value="TPR"/>
    <property type="match status" value="3"/>
</dbReference>
<dbReference type="PANTHER" id="PTHR45588:SF1">
    <property type="entry name" value="WW DOMAIN-CONTAINING PROTEIN"/>
    <property type="match status" value="1"/>
</dbReference>
<organism evidence="2 3">
    <name type="scientific">Vineibacter terrae</name>
    <dbReference type="NCBI Taxonomy" id="2586908"/>
    <lineage>
        <taxon>Bacteria</taxon>
        <taxon>Pseudomonadati</taxon>
        <taxon>Pseudomonadota</taxon>
        <taxon>Alphaproteobacteria</taxon>
        <taxon>Hyphomicrobiales</taxon>
        <taxon>Vineibacter</taxon>
    </lineage>
</organism>
<sequence>MPLRHMPECTIPLPSRPARNSLRAQAAGTAHGAALRLCSIVRLEGTMRVISPWPPLLVAGAALGGLFAPFAVGRVPTDSIGIASNAAPTFGADVPICRGSPSPGAAGVMFRLAQARTEVPQAEMQAASPAAAFAGTDPPLWEGLGGVTYRITTANELAQSYFNQGLRLAYAFNHSEAQRAFRKAQKLDPECAMCFWGEALVLGPNINLPMQEDAVAPAFAAAEKARMLASRATPREQALIAALSTRYASDAKADRAPLDAAYALAMEKVAAQFPQDNEIAVLFAEAVMDLSPWDYWQPGGREPNPQSGPIVPTLERVLARDPNHPGAIHFYIHAVEASDGPERAEPYADRLRGAIPGAGHLVHMPSHIYYRVGRYLDALAENKAAIEVDEKYLAATNAPMGVYRLGYYPHNVHFVLASAQMAGDGPTVIAAAEKLRGLIPDEMARGIALVQPVKAAPYFAHALFSPAATVLALPDPGDAIAYVKAMWHYARGVAYAAQGDLPAAKAEANAIAVLEGGDFTLLKSSGVPAQDVLALARAVIEARIAQRQGNKAAAIERFERAAALQDGLPYTEPPYWYYPVRQSLAVALMQAGLLDEAEEQFQRALKRAPSNGWSWYGLAALYRARGKVDQASKLEADLARMWIGDRQLLELSKL</sequence>
<dbReference type="OrthoDB" id="9778494at2"/>
<dbReference type="InterPro" id="IPR019734">
    <property type="entry name" value="TPR_rpt"/>
</dbReference>
<evidence type="ECO:0000313" key="3">
    <source>
        <dbReference type="Proteomes" id="UP000321638"/>
    </source>
</evidence>
<gene>
    <name evidence="2" type="ORF">FHP25_33845</name>
</gene>
<dbReference type="EMBL" id="VDUZ01000056">
    <property type="protein sequence ID" value="TXL70637.1"/>
    <property type="molecule type" value="Genomic_DNA"/>
</dbReference>
<comment type="caution">
    <text evidence="2">The sequence shown here is derived from an EMBL/GenBank/DDBJ whole genome shotgun (WGS) entry which is preliminary data.</text>
</comment>
<feature type="repeat" description="TPR" evidence="1">
    <location>
        <begin position="578"/>
        <end position="611"/>
    </location>
</feature>